<feature type="non-terminal residue" evidence="2">
    <location>
        <position position="1"/>
    </location>
</feature>
<reference evidence="2" key="1">
    <citation type="journal article" date="2023" name="PLoS Negl. Trop. Dis.">
        <title>A genome sequence for Biomphalaria pfeifferi, the major vector snail for the human-infecting parasite Schistosoma mansoni.</title>
        <authorList>
            <person name="Bu L."/>
            <person name="Lu L."/>
            <person name="Laidemitt M.R."/>
            <person name="Zhang S.M."/>
            <person name="Mutuku M."/>
            <person name="Mkoji G."/>
            <person name="Steinauer M."/>
            <person name="Loker E.S."/>
        </authorList>
    </citation>
    <scope>NUCLEOTIDE SEQUENCE</scope>
    <source>
        <strain evidence="2">KasaAsao</strain>
    </source>
</reference>
<accession>A0AAD8BCV4</accession>
<keyword evidence="3" id="KW-1185">Reference proteome</keyword>
<evidence type="ECO:0000313" key="3">
    <source>
        <dbReference type="Proteomes" id="UP001233172"/>
    </source>
</evidence>
<evidence type="ECO:0000313" key="2">
    <source>
        <dbReference type="EMBL" id="KAK0052347.1"/>
    </source>
</evidence>
<name>A0AAD8BCV4_BIOPF</name>
<dbReference type="EMBL" id="JASAOG010000095">
    <property type="protein sequence ID" value="KAK0052347.1"/>
    <property type="molecule type" value="Genomic_DNA"/>
</dbReference>
<reference evidence="2" key="2">
    <citation type="submission" date="2023-04" db="EMBL/GenBank/DDBJ databases">
        <authorList>
            <person name="Bu L."/>
            <person name="Lu L."/>
            <person name="Laidemitt M.R."/>
            <person name="Zhang S.M."/>
            <person name="Mutuku M."/>
            <person name="Mkoji G."/>
            <person name="Steinauer M."/>
            <person name="Loker E.S."/>
        </authorList>
    </citation>
    <scope>NUCLEOTIDE SEQUENCE</scope>
    <source>
        <strain evidence="2">KasaAsao</strain>
        <tissue evidence="2">Whole Snail</tissue>
    </source>
</reference>
<gene>
    <name evidence="2" type="ORF">Bpfe_018177</name>
</gene>
<comment type="caution">
    <text evidence="2">The sequence shown here is derived from an EMBL/GenBank/DDBJ whole genome shotgun (WGS) entry which is preliminary data.</text>
</comment>
<dbReference type="InterPro" id="IPR018784">
    <property type="entry name" value="LLPH-like"/>
</dbReference>
<dbReference type="Proteomes" id="UP001233172">
    <property type="component" value="Unassembled WGS sequence"/>
</dbReference>
<evidence type="ECO:0000256" key="1">
    <source>
        <dbReference type="ARBA" id="ARBA00034118"/>
    </source>
</evidence>
<comment type="similarity">
    <text evidence="1">Belongs to the learning-associated protein family.</text>
</comment>
<organism evidence="2 3">
    <name type="scientific">Biomphalaria pfeifferi</name>
    <name type="common">Bloodfluke planorb</name>
    <name type="synonym">Freshwater snail</name>
    <dbReference type="NCBI Taxonomy" id="112525"/>
    <lineage>
        <taxon>Eukaryota</taxon>
        <taxon>Metazoa</taxon>
        <taxon>Spiralia</taxon>
        <taxon>Lophotrochozoa</taxon>
        <taxon>Mollusca</taxon>
        <taxon>Gastropoda</taxon>
        <taxon>Heterobranchia</taxon>
        <taxon>Euthyneura</taxon>
        <taxon>Panpulmonata</taxon>
        <taxon>Hygrophila</taxon>
        <taxon>Lymnaeoidea</taxon>
        <taxon>Planorbidae</taxon>
        <taxon>Biomphalaria</taxon>
    </lineage>
</organism>
<dbReference type="AlphaFoldDB" id="A0AAD8BCV4"/>
<sequence length="77" mass="9136">MAKSIRSKHRRKMRNVKRQFYAKKDLEKLKKVVSHSSVLDELVTTRTVKDLKVEQDSQELPNLLIDNMIAYAWRHNA</sequence>
<dbReference type="Pfam" id="PF10169">
    <property type="entry name" value="LLPH"/>
    <property type="match status" value="1"/>
</dbReference>
<protein>
    <submittedName>
        <fullName evidence="2">Protein LLP</fullName>
    </submittedName>
</protein>
<proteinExistence type="inferred from homology"/>